<dbReference type="CDD" id="cd02199">
    <property type="entry name" value="YjgF_YER057c_UK114_like_1"/>
    <property type="match status" value="1"/>
</dbReference>
<protein>
    <submittedName>
        <fullName evidence="2">RidA family protein</fullName>
    </submittedName>
</protein>
<organism evidence="2 3">
    <name type="scientific">Solimonas marina</name>
    <dbReference type="NCBI Taxonomy" id="2714601"/>
    <lineage>
        <taxon>Bacteria</taxon>
        <taxon>Pseudomonadati</taxon>
        <taxon>Pseudomonadota</taxon>
        <taxon>Gammaproteobacteria</taxon>
        <taxon>Nevskiales</taxon>
        <taxon>Nevskiaceae</taxon>
        <taxon>Solimonas</taxon>
    </lineage>
</organism>
<dbReference type="EMBL" id="JAAVXB010000008">
    <property type="protein sequence ID" value="NKF23565.1"/>
    <property type="molecule type" value="Genomic_DNA"/>
</dbReference>
<evidence type="ECO:0000259" key="1">
    <source>
        <dbReference type="Pfam" id="PF14588"/>
    </source>
</evidence>
<dbReference type="Pfam" id="PF14588">
    <property type="entry name" value="YjgF_endoribonc"/>
    <property type="match status" value="1"/>
</dbReference>
<comment type="caution">
    <text evidence="2">The sequence shown here is derived from an EMBL/GenBank/DDBJ whole genome shotgun (WGS) entry which is preliminary data.</text>
</comment>
<dbReference type="RefSeq" id="WP_168148882.1">
    <property type="nucleotide sequence ID" value="NZ_JAAVXB010000008.1"/>
</dbReference>
<dbReference type="InterPro" id="IPR013813">
    <property type="entry name" value="Endoribo_LPSP/chorism_mut-like"/>
</dbReference>
<dbReference type="SUPFAM" id="SSF55298">
    <property type="entry name" value="YjgF-like"/>
    <property type="match status" value="1"/>
</dbReference>
<accession>A0A969WF22</accession>
<dbReference type="PANTHER" id="PTHR43760:SF1">
    <property type="entry name" value="ENDORIBONUCLEASE L-PSP_CHORISMATE MUTASE-LIKE DOMAIN-CONTAINING PROTEIN"/>
    <property type="match status" value="1"/>
</dbReference>
<feature type="domain" description="Endoribonuclease L-PSP/chorismate mutase-like" evidence="1">
    <location>
        <begin position="28"/>
        <end position="132"/>
    </location>
</feature>
<sequence>MKIEQRLAELGIELNPPPSGNGPYGQRYGRMKPFFISGRLLFLCGHTAGLDNGVPRFPGRLGHDLSIDEGYQAARRTGINCLSTIKRALGDLDRVSGIASSVNFIASTPDFFEHHKVTNGLTDLLADVFGDDIGVGPRASLGTPSLSDNYCFETSLTLQID</sequence>
<dbReference type="InterPro" id="IPR035959">
    <property type="entry name" value="RutC-like_sf"/>
</dbReference>
<dbReference type="Gene3D" id="3.30.1330.40">
    <property type="entry name" value="RutC-like"/>
    <property type="match status" value="1"/>
</dbReference>
<keyword evidence="3" id="KW-1185">Reference proteome</keyword>
<name>A0A969WF22_9GAMM</name>
<dbReference type="AlphaFoldDB" id="A0A969WF22"/>
<dbReference type="Proteomes" id="UP000653472">
    <property type="component" value="Unassembled WGS sequence"/>
</dbReference>
<gene>
    <name evidence="2" type="ORF">G7Y82_14695</name>
</gene>
<dbReference type="PANTHER" id="PTHR43760">
    <property type="entry name" value="ENDORIBONUCLEASE-RELATED"/>
    <property type="match status" value="1"/>
</dbReference>
<evidence type="ECO:0000313" key="2">
    <source>
        <dbReference type="EMBL" id="NKF23565.1"/>
    </source>
</evidence>
<proteinExistence type="predicted"/>
<reference evidence="2" key="1">
    <citation type="submission" date="2020-03" db="EMBL/GenBank/DDBJ databases">
        <title>Solimonas marina sp. nov., isolated from deep seawater of the Pacific Ocean.</title>
        <authorList>
            <person name="Liu X."/>
            <person name="Lai Q."/>
            <person name="Sun F."/>
            <person name="Gai Y."/>
            <person name="Li G."/>
            <person name="Shao Z."/>
        </authorList>
    </citation>
    <scope>NUCLEOTIDE SEQUENCE</scope>
    <source>
        <strain evidence="2">C16B3</strain>
    </source>
</reference>
<evidence type="ECO:0000313" key="3">
    <source>
        <dbReference type="Proteomes" id="UP000653472"/>
    </source>
</evidence>